<feature type="transmembrane region" description="Helical" evidence="1">
    <location>
        <begin position="96"/>
        <end position="114"/>
    </location>
</feature>
<dbReference type="SMART" id="SM00014">
    <property type="entry name" value="acidPPc"/>
    <property type="match status" value="1"/>
</dbReference>
<dbReference type="EMBL" id="CP016540">
    <property type="protein sequence ID" value="ANU26158.1"/>
    <property type="molecule type" value="Genomic_DNA"/>
</dbReference>
<evidence type="ECO:0000313" key="3">
    <source>
        <dbReference type="EMBL" id="ANU26158.1"/>
    </source>
</evidence>
<dbReference type="InterPro" id="IPR000326">
    <property type="entry name" value="PAP2/HPO"/>
</dbReference>
<proteinExistence type="predicted"/>
<protein>
    <submittedName>
        <fullName evidence="3">Phosphoesterase</fullName>
    </submittedName>
</protein>
<feature type="transmembrane region" description="Helical" evidence="1">
    <location>
        <begin position="71"/>
        <end position="89"/>
    </location>
</feature>
<dbReference type="RefSeq" id="WP_049694799.1">
    <property type="nucleotide sequence ID" value="NZ_CP016540.2"/>
</dbReference>
<dbReference type="InterPro" id="IPR036938">
    <property type="entry name" value="PAP2/HPO_sf"/>
</dbReference>
<dbReference type="Gene3D" id="1.20.144.10">
    <property type="entry name" value="Phosphatidic acid phosphatase type 2/haloperoxidase"/>
    <property type="match status" value="2"/>
</dbReference>
<organism evidence="3 4">
    <name type="scientific">Planococcus versutus</name>
    <dbReference type="NCBI Taxonomy" id="1302659"/>
    <lineage>
        <taxon>Bacteria</taxon>
        <taxon>Bacillati</taxon>
        <taxon>Bacillota</taxon>
        <taxon>Bacilli</taxon>
        <taxon>Bacillales</taxon>
        <taxon>Caryophanaceae</taxon>
        <taxon>Planococcus</taxon>
    </lineage>
</organism>
<accession>A0A1B1RYW7</accession>
<keyword evidence="4" id="KW-1185">Reference proteome</keyword>
<feature type="transmembrane region" description="Helical" evidence="1">
    <location>
        <begin position="198"/>
        <end position="215"/>
    </location>
</feature>
<dbReference type="SUPFAM" id="SSF48317">
    <property type="entry name" value="Acid phosphatase/Vanadium-dependent haloperoxidase"/>
    <property type="match status" value="1"/>
</dbReference>
<dbReference type="STRING" id="1302659.I858_003820"/>
<dbReference type="PANTHER" id="PTHR14969">
    <property type="entry name" value="SPHINGOSINE-1-PHOSPHATE PHOSPHOHYDROLASE"/>
    <property type="match status" value="1"/>
</dbReference>
<keyword evidence="1" id="KW-0472">Membrane</keyword>
<feature type="transmembrane region" description="Helical" evidence="1">
    <location>
        <begin position="134"/>
        <end position="156"/>
    </location>
</feature>
<dbReference type="Pfam" id="PF01569">
    <property type="entry name" value="PAP2"/>
    <property type="match status" value="1"/>
</dbReference>
<reference evidence="3" key="1">
    <citation type="submission" date="2016-10" db="EMBL/GenBank/DDBJ databases">
        <authorList>
            <person name="See-Too W.S."/>
        </authorList>
    </citation>
    <scope>NUCLEOTIDE SEQUENCE</scope>
    <source>
        <strain evidence="3">L10.15</strain>
    </source>
</reference>
<keyword evidence="1" id="KW-1133">Transmembrane helix</keyword>
<dbReference type="CDD" id="cd03392">
    <property type="entry name" value="PAP2_like_2"/>
    <property type="match status" value="1"/>
</dbReference>
<feature type="domain" description="Phosphatidic acid phosphatase type 2/haloperoxidase" evidence="2">
    <location>
        <begin position="97"/>
        <end position="209"/>
    </location>
</feature>
<keyword evidence="1" id="KW-0812">Transmembrane</keyword>
<dbReference type="Proteomes" id="UP000053354">
    <property type="component" value="Chromosome"/>
</dbReference>
<evidence type="ECO:0000256" key="1">
    <source>
        <dbReference type="SAM" id="Phobius"/>
    </source>
</evidence>
<dbReference type="OrthoDB" id="9789113at2"/>
<dbReference type="AlphaFoldDB" id="A0A1B1RYW7"/>
<name>A0A1B1RYW7_9BACL</name>
<dbReference type="KEGG" id="pll:I858_003820"/>
<evidence type="ECO:0000313" key="4">
    <source>
        <dbReference type="Proteomes" id="UP000053354"/>
    </source>
</evidence>
<dbReference type="PANTHER" id="PTHR14969:SF13">
    <property type="entry name" value="AT30094P"/>
    <property type="match status" value="1"/>
</dbReference>
<sequence length="249" mass="27798">MKKNEKMAGLAFLLLLGGLGLAALFIALFTELAEEVIDKEVAQFDNFIINGMEARASETLDKVMFVFTEMGSVWFLTVLSLVVLGVLGFKMKDKWGALFFVIAVGGGSLLTVLLKNLYVRERPSINPDIDAIGYSFPSGHSMGSLIFYGFVIYLVIRTQHRPWIKWMTVALLSALIIMIGSSRIYLGAHFPSDVLGGYMAGLIWLILNLVALEWIQWHGRSSVPPVHALRKLLGPLYRTVRTKIPFFNK</sequence>
<gene>
    <name evidence="3" type="ORF">I858_003820</name>
</gene>
<feature type="transmembrane region" description="Helical" evidence="1">
    <location>
        <begin position="163"/>
        <end position="186"/>
    </location>
</feature>
<evidence type="ECO:0000259" key="2">
    <source>
        <dbReference type="SMART" id="SM00014"/>
    </source>
</evidence>